<keyword evidence="3" id="KW-1185">Reference proteome</keyword>
<comment type="caution">
    <text evidence="2">The sequence shown here is derived from an EMBL/GenBank/DDBJ whole genome shotgun (WGS) entry which is preliminary data.</text>
</comment>
<evidence type="ECO:0008006" key="4">
    <source>
        <dbReference type="Google" id="ProtNLM"/>
    </source>
</evidence>
<feature type="signal peptide" evidence="1">
    <location>
        <begin position="1"/>
        <end position="19"/>
    </location>
</feature>
<dbReference type="Proteomes" id="UP000438476">
    <property type="component" value="Unassembled WGS sequence"/>
</dbReference>
<dbReference type="PROSITE" id="PS51257">
    <property type="entry name" value="PROKAR_LIPOPROTEIN"/>
    <property type="match status" value="1"/>
</dbReference>
<accession>A0A6I4T9E4</accession>
<gene>
    <name evidence="2" type="ORF">GRI91_14140</name>
</gene>
<name>A0A6I4T9E4_9SPHN</name>
<evidence type="ECO:0000313" key="2">
    <source>
        <dbReference type="EMBL" id="MXO66902.1"/>
    </source>
</evidence>
<organism evidence="2 3">
    <name type="scientific">Altericroceibacterium endophyticum</name>
    <dbReference type="NCBI Taxonomy" id="1808508"/>
    <lineage>
        <taxon>Bacteria</taxon>
        <taxon>Pseudomonadati</taxon>
        <taxon>Pseudomonadota</taxon>
        <taxon>Alphaproteobacteria</taxon>
        <taxon>Sphingomonadales</taxon>
        <taxon>Erythrobacteraceae</taxon>
        <taxon>Altericroceibacterium</taxon>
    </lineage>
</organism>
<proteinExistence type="predicted"/>
<evidence type="ECO:0000256" key="1">
    <source>
        <dbReference type="SAM" id="SignalP"/>
    </source>
</evidence>
<protein>
    <recommendedName>
        <fullName evidence="4">DUF4142 domain-containing protein</fullName>
    </recommendedName>
</protein>
<reference evidence="2 3" key="1">
    <citation type="submission" date="2019-12" db="EMBL/GenBank/DDBJ databases">
        <title>Genomic-based taxomic classification of the family Erythrobacteraceae.</title>
        <authorList>
            <person name="Xu L."/>
        </authorList>
    </citation>
    <scope>NUCLEOTIDE SEQUENCE [LARGE SCALE GENOMIC DNA]</scope>
    <source>
        <strain evidence="2 3">LMG 29518</strain>
    </source>
</reference>
<dbReference type="EMBL" id="WTYT01000006">
    <property type="protein sequence ID" value="MXO66902.1"/>
    <property type="molecule type" value="Genomic_DNA"/>
</dbReference>
<dbReference type="AlphaFoldDB" id="A0A6I4T9E4"/>
<evidence type="ECO:0000313" key="3">
    <source>
        <dbReference type="Proteomes" id="UP000438476"/>
    </source>
</evidence>
<keyword evidence="1" id="KW-0732">Signal</keyword>
<dbReference type="RefSeq" id="WP_160737332.1">
    <property type="nucleotide sequence ID" value="NZ_WTYT01000006.1"/>
</dbReference>
<dbReference type="OrthoDB" id="7505503at2"/>
<feature type="chain" id="PRO_5026342857" description="DUF4142 domain-containing protein" evidence="1">
    <location>
        <begin position="20"/>
        <end position="165"/>
    </location>
</feature>
<sequence>MTLRIISVGLLYTMLAACASSGTYPDLAIRDAERVSGTMQPPAAEPYIPPPPPAEIVDRIAQLRGEAAAAHERFLSLAPQVQRIVAANSSARTGSDGWTDAQVALANMASHRSSTMVFLADLDRIYVDAAVNAEQLNRIDSVREEVIAMVAAEDKIIDSLLARLN</sequence>